<evidence type="ECO:0000256" key="4">
    <source>
        <dbReference type="ARBA" id="ARBA00023235"/>
    </source>
</evidence>
<dbReference type="Proteomes" id="UP000199230">
    <property type="component" value="Unassembled WGS sequence"/>
</dbReference>
<comment type="subcellular location">
    <subcellularLocation>
        <location evidence="6">Cytoplasm</location>
    </subcellularLocation>
</comment>
<feature type="binding site" evidence="6">
    <location>
        <position position="102"/>
    </location>
    <ligand>
        <name>substrate</name>
    </ligand>
</feature>
<keyword evidence="5 6" id="KW-0119">Carbohydrate metabolism</keyword>
<dbReference type="GO" id="GO:0062193">
    <property type="term" value="F:D-ribose pyranase activity"/>
    <property type="evidence" value="ECO:0007669"/>
    <property type="project" value="UniProtKB-EC"/>
</dbReference>
<dbReference type="UniPathway" id="UPA00916">
    <property type="reaction ID" value="UER00888"/>
</dbReference>
<sequence>MKKAALINSHISGVIAEMGHTERLTIVDAGFPVGDQVKRIDLALKKDVPRFMETLEAVLTELQVEEVTIANETKESNPVFYEEILSCLKKHNPKIHIREVIHENLKLEAAKSKAIVRTGEYTPFANVILKSGVVF</sequence>
<dbReference type="HAMAP" id="MF_01661">
    <property type="entry name" value="D_rib_pyranase"/>
    <property type="match status" value="1"/>
</dbReference>
<dbReference type="InterPro" id="IPR023064">
    <property type="entry name" value="D-ribose_pyranase"/>
</dbReference>
<dbReference type="SUPFAM" id="SSF102546">
    <property type="entry name" value="RbsD-like"/>
    <property type="match status" value="1"/>
</dbReference>
<dbReference type="PANTHER" id="PTHR37831">
    <property type="entry name" value="D-RIBOSE PYRANASE"/>
    <property type="match status" value="1"/>
</dbReference>
<dbReference type="PANTHER" id="PTHR37831:SF1">
    <property type="entry name" value="D-RIBOSE PYRANASE"/>
    <property type="match status" value="1"/>
</dbReference>
<evidence type="ECO:0000256" key="2">
    <source>
        <dbReference type="ARBA" id="ARBA00012862"/>
    </source>
</evidence>
<organism evidence="7 8">
    <name type="scientific">Tindallia californiensis</name>
    <dbReference type="NCBI Taxonomy" id="159292"/>
    <lineage>
        <taxon>Bacteria</taxon>
        <taxon>Bacillati</taxon>
        <taxon>Bacillota</taxon>
        <taxon>Clostridia</taxon>
        <taxon>Peptostreptococcales</taxon>
        <taxon>Tindalliaceae</taxon>
        <taxon>Tindallia</taxon>
    </lineage>
</organism>
<dbReference type="InterPro" id="IPR007721">
    <property type="entry name" value="RbsD_FucU"/>
</dbReference>
<comment type="function">
    <text evidence="6">Catalyzes the interconversion of beta-pyran and beta-furan forms of D-ribose.</text>
</comment>
<comment type="pathway">
    <text evidence="6">Carbohydrate metabolism; D-ribose degradation; D-ribose 5-phosphate from beta-D-ribopyranose: step 1/2.</text>
</comment>
<feature type="binding site" evidence="6">
    <location>
        <position position="28"/>
    </location>
    <ligand>
        <name>substrate</name>
    </ligand>
</feature>
<dbReference type="AlphaFoldDB" id="A0A1H3PS55"/>
<dbReference type="Pfam" id="PF05025">
    <property type="entry name" value="RbsD_FucU"/>
    <property type="match status" value="1"/>
</dbReference>
<dbReference type="GO" id="GO:0019303">
    <property type="term" value="P:D-ribose catabolic process"/>
    <property type="evidence" value="ECO:0007669"/>
    <property type="project" value="UniProtKB-UniRule"/>
</dbReference>
<keyword evidence="8" id="KW-1185">Reference proteome</keyword>
<dbReference type="EC" id="5.4.99.62" evidence="2 6"/>
<evidence type="ECO:0000256" key="3">
    <source>
        <dbReference type="ARBA" id="ARBA00022490"/>
    </source>
</evidence>
<evidence type="ECO:0000313" key="7">
    <source>
        <dbReference type="EMBL" id="SDZ03773.1"/>
    </source>
</evidence>
<feature type="active site" description="Proton donor" evidence="6">
    <location>
        <position position="20"/>
    </location>
</feature>
<dbReference type="RefSeq" id="WP_093314225.1">
    <property type="nucleotide sequence ID" value="NZ_FNPV01000007.1"/>
</dbReference>
<dbReference type="GO" id="GO:0048029">
    <property type="term" value="F:monosaccharide binding"/>
    <property type="evidence" value="ECO:0007669"/>
    <property type="project" value="InterPro"/>
</dbReference>
<comment type="catalytic activity">
    <reaction evidence="1 6">
        <text>beta-D-ribopyranose = beta-D-ribofuranose</text>
        <dbReference type="Rhea" id="RHEA:25432"/>
        <dbReference type="ChEBI" id="CHEBI:27476"/>
        <dbReference type="ChEBI" id="CHEBI:47002"/>
        <dbReference type="EC" id="5.4.99.62"/>
    </reaction>
</comment>
<comment type="subunit">
    <text evidence="6">Homodecamer.</text>
</comment>
<evidence type="ECO:0000313" key="8">
    <source>
        <dbReference type="Proteomes" id="UP000199230"/>
    </source>
</evidence>
<feature type="binding site" evidence="6">
    <location>
        <begin position="124"/>
        <end position="126"/>
    </location>
    <ligand>
        <name>substrate</name>
    </ligand>
</feature>
<dbReference type="NCBIfam" id="NF008761">
    <property type="entry name" value="PRK11797.1"/>
    <property type="match status" value="1"/>
</dbReference>
<dbReference type="GO" id="GO:0016872">
    <property type="term" value="F:intramolecular lyase activity"/>
    <property type="evidence" value="ECO:0007669"/>
    <property type="project" value="UniProtKB-UniRule"/>
</dbReference>
<dbReference type="EMBL" id="FNPV01000007">
    <property type="protein sequence ID" value="SDZ03773.1"/>
    <property type="molecule type" value="Genomic_DNA"/>
</dbReference>
<dbReference type="GO" id="GO:0005829">
    <property type="term" value="C:cytosol"/>
    <property type="evidence" value="ECO:0007669"/>
    <property type="project" value="TreeGrafter"/>
</dbReference>
<dbReference type="STRING" id="159292.SAMN05192546_10754"/>
<comment type="similarity">
    <text evidence="6">Belongs to the RbsD / FucU family. RbsD subfamily.</text>
</comment>
<proteinExistence type="inferred from homology"/>
<dbReference type="Gene3D" id="3.40.1650.10">
    <property type="entry name" value="RbsD-like domain"/>
    <property type="match status" value="1"/>
</dbReference>
<keyword evidence="3 6" id="KW-0963">Cytoplasm</keyword>
<gene>
    <name evidence="6" type="primary">rbsD</name>
    <name evidence="7" type="ORF">SAMN05192546_10754</name>
</gene>
<evidence type="ECO:0000256" key="6">
    <source>
        <dbReference type="HAMAP-Rule" id="MF_01661"/>
    </source>
</evidence>
<evidence type="ECO:0000256" key="5">
    <source>
        <dbReference type="ARBA" id="ARBA00023277"/>
    </source>
</evidence>
<name>A0A1H3PS55_9FIRM</name>
<accession>A0A1H3PS55</accession>
<protein>
    <recommendedName>
        <fullName evidence="2 6">D-ribose pyranase</fullName>
        <ecNumber evidence="2 6">5.4.99.62</ecNumber>
    </recommendedName>
</protein>
<dbReference type="OrthoDB" id="9805009at2"/>
<keyword evidence="4 6" id="KW-0413">Isomerase</keyword>
<evidence type="ECO:0000256" key="1">
    <source>
        <dbReference type="ARBA" id="ARBA00000223"/>
    </source>
</evidence>
<reference evidence="7 8" key="1">
    <citation type="submission" date="2016-10" db="EMBL/GenBank/DDBJ databases">
        <authorList>
            <person name="de Groot N.N."/>
        </authorList>
    </citation>
    <scope>NUCLEOTIDE SEQUENCE [LARGE SCALE GENOMIC DNA]</scope>
    <source>
        <strain evidence="7 8">APO</strain>
    </source>
</reference>
<dbReference type="InterPro" id="IPR023750">
    <property type="entry name" value="RbsD-like_sf"/>
</dbReference>